<gene>
    <name evidence="1" type="ORF">A1019T_00449</name>
</gene>
<dbReference type="STRING" id="1945520.A1019T_00449"/>
<organism evidence="1 2">
    <name type="scientific">Psychrobacter pasteurii</name>
    <dbReference type="NCBI Taxonomy" id="1945520"/>
    <lineage>
        <taxon>Bacteria</taxon>
        <taxon>Pseudomonadati</taxon>
        <taxon>Pseudomonadota</taxon>
        <taxon>Gammaproteobacteria</taxon>
        <taxon>Moraxellales</taxon>
        <taxon>Moraxellaceae</taxon>
        <taxon>Psychrobacter</taxon>
    </lineage>
</organism>
<evidence type="ECO:0000313" key="2">
    <source>
        <dbReference type="Proteomes" id="UP000188169"/>
    </source>
</evidence>
<evidence type="ECO:0000313" key="1">
    <source>
        <dbReference type="EMBL" id="SJM36488.1"/>
    </source>
</evidence>
<dbReference type="Proteomes" id="UP000188169">
    <property type="component" value="Unassembled WGS sequence"/>
</dbReference>
<dbReference type="AlphaFoldDB" id="A0A1R4EDF3"/>
<proteinExistence type="predicted"/>
<sequence>MGQNFKLAMSVKTIPIFMRLHSKKLLHYAPDNCCVLL</sequence>
<accession>A0A1R4EDF3</accession>
<dbReference type="EMBL" id="FUGD01000049">
    <property type="protein sequence ID" value="SJM36488.1"/>
    <property type="molecule type" value="Genomic_DNA"/>
</dbReference>
<name>A0A1R4EDF3_9GAMM</name>
<reference evidence="2" key="1">
    <citation type="submission" date="2017-02" db="EMBL/GenBank/DDBJ databases">
        <authorList>
            <person name="Mornico D."/>
        </authorList>
    </citation>
    <scope>NUCLEOTIDE SEQUENCE [LARGE SCALE GENOMIC DNA]</scope>
</reference>
<keyword evidence="2" id="KW-1185">Reference proteome</keyword>
<protein>
    <submittedName>
        <fullName evidence="1">Uncharacterized protein</fullName>
    </submittedName>
</protein>